<dbReference type="GO" id="GO:0046983">
    <property type="term" value="F:protein dimerization activity"/>
    <property type="evidence" value="ECO:0007669"/>
    <property type="project" value="InterPro"/>
</dbReference>
<evidence type="ECO:0000256" key="5">
    <source>
        <dbReference type="ARBA" id="ARBA00023242"/>
    </source>
</evidence>
<evidence type="ECO:0008006" key="9">
    <source>
        <dbReference type="Google" id="ProtNLM"/>
    </source>
</evidence>
<protein>
    <recommendedName>
        <fullName evidence="9">BHLH domain-containing protein</fullName>
    </recommendedName>
</protein>
<evidence type="ECO:0000313" key="7">
    <source>
        <dbReference type="EMBL" id="GJN16248.1"/>
    </source>
</evidence>
<keyword evidence="3" id="KW-0805">Transcription regulation</keyword>
<proteinExistence type="inferred from homology"/>
<dbReference type="SUPFAM" id="SSF47459">
    <property type="entry name" value="HLH, helix-loop-helix DNA-binding domain"/>
    <property type="match status" value="1"/>
</dbReference>
<dbReference type="GO" id="GO:0006355">
    <property type="term" value="P:regulation of DNA-templated transcription"/>
    <property type="evidence" value="ECO:0007669"/>
    <property type="project" value="InterPro"/>
</dbReference>
<gene>
    <name evidence="7" type="primary">gb03214</name>
    <name evidence="7" type="ORF">PR202_gb03214</name>
</gene>
<reference evidence="7" key="2">
    <citation type="submission" date="2021-12" db="EMBL/GenBank/DDBJ databases">
        <title>Resequencing data analysis of finger millet.</title>
        <authorList>
            <person name="Hatakeyama M."/>
            <person name="Aluri S."/>
            <person name="Balachadran M.T."/>
            <person name="Sivarajan S.R."/>
            <person name="Poveda L."/>
            <person name="Shimizu-Inatsugi R."/>
            <person name="Schlapbach R."/>
            <person name="Sreeman S.M."/>
            <person name="Shimizu K.K."/>
        </authorList>
    </citation>
    <scope>NUCLEOTIDE SEQUENCE</scope>
</reference>
<dbReference type="InterPro" id="IPR044549">
    <property type="entry name" value="bHLH_AtIBH1-like"/>
</dbReference>
<dbReference type="InterPro" id="IPR044660">
    <property type="entry name" value="IBH1-like"/>
</dbReference>
<dbReference type="GO" id="GO:0005634">
    <property type="term" value="C:nucleus"/>
    <property type="evidence" value="ECO:0007669"/>
    <property type="project" value="UniProtKB-SubCell"/>
</dbReference>
<comment type="similarity">
    <text evidence="2">Belongs to the bHLH protein family.</text>
</comment>
<reference evidence="7" key="1">
    <citation type="journal article" date="2018" name="DNA Res.">
        <title>Multiple hybrid de novo genome assembly of finger millet, an orphan allotetraploid crop.</title>
        <authorList>
            <person name="Hatakeyama M."/>
            <person name="Aluri S."/>
            <person name="Balachadran M.T."/>
            <person name="Sivarajan S.R."/>
            <person name="Patrignani A."/>
            <person name="Gruter S."/>
            <person name="Poveda L."/>
            <person name="Shimizu-Inatsugi R."/>
            <person name="Baeten J."/>
            <person name="Francoijs K.J."/>
            <person name="Nataraja K.N."/>
            <person name="Reddy Y.A.N."/>
            <person name="Phadnis S."/>
            <person name="Ravikumar R.L."/>
            <person name="Schlapbach R."/>
            <person name="Sreeman S.M."/>
            <person name="Shimizu K.K."/>
        </authorList>
    </citation>
    <scope>NUCLEOTIDE SEQUENCE</scope>
</reference>
<evidence type="ECO:0000256" key="6">
    <source>
        <dbReference type="SAM" id="MobiDB-lite"/>
    </source>
</evidence>
<feature type="region of interest" description="Disordered" evidence="6">
    <location>
        <begin position="89"/>
        <end position="118"/>
    </location>
</feature>
<dbReference type="EMBL" id="BQKI01000072">
    <property type="protein sequence ID" value="GJN16248.1"/>
    <property type="molecule type" value="Genomic_DNA"/>
</dbReference>
<evidence type="ECO:0000256" key="2">
    <source>
        <dbReference type="ARBA" id="ARBA00005510"/>
    </source>
</evidence>
<evidence type="ECO:0000256" key="3">
    <source>
        <dbReference type="ARBA" id="ARBA00023015"/>
    </source>
</evidence>
<sequence>MIPDASGPASAAVILSSIGHAETAFVRFLFRPVKQEGRSGNPLFSPWWHTGIWQIMALNQYSIICLLKKALRSLWKLTAVMHVRAAITTRRGAHGRRRTTTHHSPDPSPSRRPPSSWRPPFLAGFSLHVLPRKSARLLTCTCAPPGARDAATRRDGLAINPAGPDREQLIISSSESPPVRARHVTQGANHSPRAAKQQAMETRRRQSRPGGGTRRRLPSSSSSRAALRRKVRELRRLVPGGEDAPEAGSLLLRAADYIARLRAQVELLKALTAICSAGPSPPSQVPAGDDEAEACVMGLVNGDREFVNMVEDVGTFVKPPSFTEVMDRACSISERGRSVTLSGRFDAGGGGRAHYVVMQLCGEADWELYKKCLKDAQVKCAEVIVDAIDSVDARGPSIYPSESQPVCCEEESIETLTQEQTHNVQMEVENPGVVGGDMFELALVTNDFPDNTFKEDERELDEEDQVEGEIFVSSDFEDDESFGRPSADDDYGIHNDSIDPGEGNVGHENVEELVHEDITNNSNEVVSEPSVFYGVVEIDWSKHYTAKELHELKPLRIRTHHPMHFDECLCKKSKADRYTPGSAKRKKAKK</sequence>
<keyword evidence="8" id="KW-1185">Reference proteome</keyword>
<dbReference type="PANTHER" id="PTHR33124">
    <property type="entry name" value="TRANSCRIPTION FACTOR IBH1-LIKE 1"/>
    <property type="match status" value="1"/>
</dbReference>
<dbReference type="GO" id="GO:0000976">
    <property type="term" value="F:transcription cis-regulatory region binding"/>
    <property type="evidence" value="ECO:0007669"/>
    <property type="project" value="UniProtKB-ARBA"/>
</dbReference>
<dbReference type="AlphaFoldDB" id="A0AAV5E0G6"/>
<comment type="caution">
    <text evidence="7">The sequence shown here is derived from an EMBL/GenBank/DDBJ whole genome shotgun (WGS) entry which is preliminary data.</text>
</comment>
<feature type="compositionally biased region" description="Basic residues" evidence="6">
    <location>
        <begin position="91"/>
        <end position="101"/>
    </location>
</feature>
<keyword evidence="4" id="KW-0804">Transcription</keyword>
<accession>A0AAV5E0G6</accession>
<comment type="subcellular location">
    <subcellularLocation>
        <location evidence="1">Nucleus</location>
    </subcellularLocation>
</comment>
<dbReference type="Proteomes" id="UP001054889">
    <property type="component" value="Unassembled WGS sequence"/>
</dbReference>
<name>A0AAV5E0G6_ELECO</name>
<dbReference type="InterPro" id="IPR036638">
    <property type="entry name" value="HLH_DNA-bd_sf"/>
</dbReference>
<feature type="region of interest" description="Disordered" evidence="6">
    <location>
        <begin position="144"/>
        <end position="227"/>
    </location>
</feature>
<evidence type="ECO:0000313" key="8">
    <source>
        <dbReference type="Proteomes" id="UP001054889"/>
    </source>
</evidence>
<dbReference type="CDD" id="cd11444">
    <property type="entry name" value="bHLH_AtIBH1_like"/>
    <property type="match status" value="1"/>
</dbReference>
<organism evidence="7 8">
    <name type="scientific">Eleusine coracana subsp. coracana</name>
    <dbReference type="NCBI Taxonomy" id="191504"/>
    <lineage>
        <taxon>Eukaryota</taxon>
        <taxon>Viridiplantae</taxon>
        <taxon>Streptophyta</taxon>
        <taxon>Embryophyta</taxon>
        <taxon>Tracheophyta</taxon>
        <taxon>Spermatophyta</taxon>
        <taxon>Magnoliopsida</taxon>
        <taxon>Liliopsida</taxon>
        <taxon>Poales</taxon>
        <taxon>Poaceae</taxon>
        <taxon>PACMAD clade</taxon>
        <taxon>Chloridoideae</taxon>
        <taxon>Cynodonteae</taxon>
        <taxon>Eleusininae</taxon>
        <taxon>Eleusine</taxon>
    </lineage>
</organism>
<keyword evidence="5" id="KW-0539">Nucleus</keyword>
<evidence type="ECO:0000256" key="1">
    <source>
        <dbReference type="ARBA" id="ARBA00004123"/>
    </source>
</evidence>
<dbReference type="PANTHER" id="PTHR33124:SF9">
    <property type="entry name" value="TRANSCRIPTION FACTOR"/>
    <property type="match status" value="1"/>
</dbReference>
<evidence type="ECO:0000256" key="4">
    <source>
        <dbReference type="ARBA" id="ARBA00023163"/>
    </source>
</evidence>